<keyword evidence="4" id="KW-1185">Reference proteome</keyword>
<dbReference type="EMBL" id="JAUSVK010000001">
    <property type="protein sequence ID" value="MDQ0391372.1"/>
    <property type="molecule type" value="Genomic_DNA"/>
</dbReference>
<dbReference type="SUPFAM" id="SSF56954">
    <property type="entry name" value="Outer membrane efflux proteins (OEP)"/>
    <property type="match status" value="1"/>
</dbReference>
<dbReference type="PANTHER" id="PTHR30203">
    <property type="entry name" value="OUTER MEMBRANE CATION EFFLUX PROTEIN"/>
    <property type="match status" value="1"/>
</dbReference>
<dbReference type="PANTHER" id="PTHR30203:SF33">
    <property type="entry name" value="BLR4455 PROTEIN"/>
    <property type="match status" value="1"/>
</dbReference>
<comment type="similarity">
    <text evidence="1 2">Belongs to the outer membrane factor (OMF) (TC 1.B.17) family.</text>
</comment>
<keyword evidence="2 3" id="KW-0449">Lipoprotein</keyword>
<keyword evidence="2" id="KW-0564">Palmitate</keyword>
<name>A0ABU0F9S7_9HYPH</name>
<dbReference type="Gene3D" id="1.20.1600.10">
    <property type="entry name" value="Outer membrane efflux proteins (OEP)"/>
    <property type="match status" value="1"/>
</dbReference>
<comment type="subcellular location">
    <subcellularLocation>
        <location evidence="2">Cell membrane</location>
        <topology evidence="2">Lipid-anchor</topology>
    </subcellularLocation>
</comment>
<evidence type="ECO:0000256" key="1">
    <source>
        <dbReference type="ARBA" id="ARBA00007613"/>
    </source>
</evidence>
<dbReference type="Pfam" id="PF02321">
    <property type="entry name" value="OEP"/>
    <property type="match status" value="2"/>
</dbReference>
<gene>
    <name evidence="3" type="ORF">J3R73_001164</name>
</gene>
<evidence type="ECO:0000256" key="2">
    <source>
        <dbReference type="RuleBase" id="RU362097"/>
    </source>
</evidence>
<keyword evidence="2" id="KW-0472">Membrane</keyword>
<evidence type="ECO:0000313" key="4">
    <source>
        <dbReference type="Proteomes" id="UP001237448"/>
    </source>
</evidence>
<reference evidence="3 4" key="1">
    <citation type="submission" date="2023-07" db="EMBL/GenBank/DDBJ databases">
        <title>Genomic Encyclopedia of Type Strains, Phase IV (KMG-IV): sequencing the most valuable type-strain genomes for metagenomic binning, comparative biology and taxonomic classification.</title>
        <authorList>
            <person name="Goeker M."/>
        </authorList>
    </citation>
    <scope>NUCLEOTIDE SEQUENCE [LARGE SCALE GENOMIC DNA]</scope>
    <source>
        <strain evidence="3 4">DSM 5896</strain>
    </source>
</reference>
<organism evidence="3 4">
    <name type="scientific">Labrys monachus</name>
    <dbReference type="NCBI Taxonomy" id="217067"/>
    <lineage>
        <taxon>Bacteria</taxon>
        <taxon>Pseudomonadati</taxon>
        <taxon>Pseudomonadota</taxon>
        <taxon>Alphaproteobacteria</taxon>
        <taxon>Hyphomicrobiales</taxon>
        <taxon>Xanthobacteraceae</taxon>
        <taxon>Labrys</taxon>
    </lineage>
</organism>
<evidence type="ECO:0000313" key="3">
    <source>
        <dbReference type="EMBL" id="MDQ0391372.1"/>
    </source>
</evidence>
<dbReference type="InterPro" id="IPR003423">
    <property type="entry name" value="OMP_efflux"/>
</dbReference>
<dbReference type="Gene3D" id="2.20.200.10">
    <property type="entry name" value="Outer membrane efflux proteins (OEP)"/>
    <property type="match status" value="1"/>
</dbReference>
<proteinExistence type="inferred from homology"/>
<accession>A0ABU0F9S7</accession>
<comment type="caution">
    <text evidence="3">The sequence shown here is derived from an EMBL/GenBank/DDBJ whole genome shotgun (WGS) entry which is preliminary data.</text>
</comment>
<dbReference type="InterPro" id="IPR010131">
    <property type="entry name" value="MdtP/NodT-like"/>
</dbReference>
<keyword evidence="2" id="KW-1134">Transmembrane beta strand</keyword>
<dbReference type="NCBIfam" id="TIGR01845">
    <property type="entry name" value="outer_NodT"/>
    <property type="match status" value="1"/>
</dbReference>
<sequence length="512" mass="54302">MTGCAVGPDFAPPGAPQVSGYTRDSLLATARGTDIPRGNAQAFATGRDIPGQWWRLYHSKQINALVEEAIRNHPDLKAAQAALRQAREIALAGRGSLFPQASTSQSVKREQISGAELGENTPPVDFNLFNSTAAVSYVPDVFGGTARSIEATDAATETAQFQLEATYLALTANVVTAAINDASLVAQIKVTREIADSQREQLKGLQVEYNLGAIGQADIASEKAELAQTLATLPPLLKARAQQRDQLMAYLGRFPSQDNGEAVSLDGLTLPAHLPVSVPARLVRQRPDIRQAESRLHQASAEVGVSLANMLPQITLSAGGGAESLKFDQLFNSQTLVWNLAGGVTAPLFDGGTLYHRKEAASAALDQATQQYKSTVITAFENVADSIKAVQYDAEALKAQADAQSAADDSLKIARAEYKAGATNYITMLNAEQTALAARTGLVKAQAARFEDTAALLQALGGGWWNRVDETKEAYPRPAGLADTLPVSAVKAIHARRPTPAADSNPDGNPKL</sequence>
<keyword evidence="2" id="KW-0812">Transmembrane</keyword>
<dbReference type="Proteomes" id="UP001237448">
    <property type="component" value="Unassembled WGS sequence"/>
</dbReference>
<protein>
    <submittedName>
        <fullName evidence="3">NodT family efflux transporter outer membrane factor (OMF) lipoprotein</fullName>
    </submittedName>
</protein>